<dbReference type="AlphaFoldDB" id="A0A8J6E1Y2"/>
<keyword evidence="3" id="KW-1185">Reference proteome</keyword>
<proteinExistence type="predicted"/>
<feature type="region of interest" description="Disordered" evidence="1">
    <location>
        <begin position="284"/>
        <end position="346"/>
    </location>
</feature>
<evidence type="ECO:0000313" key="3">
    <source>
        <dbReference type="Proteomes" id="UP000717585"/>
    </source>
</evidence>
<accession>A0A8J6E1Y2</accession>
<dbReference type="EMBL" id="JAHDYR010000062">
    <property type="protein sequence ID" value="KAG9391222.1"/>
    <property type="molecule type" value="Genomic_DNA"/>
</dbReference>
<feature type="region of interest" description="Disordered" evidence="1">
    <location>
        <begin position="133"/>
        <end position="175"/>
    </location>
</feature>
<sequence>MAMEGSTMVPWPNRAQMRRHSIDSPRFVMNEHIKLARRLEPRMQHLKAGLSAITEQNVDSPDFYLSRLSRRYKKWITHEVGHLHPSNLRQNDELSPSPRSKTPHKPSPNEVLQEAVKFDLLLSALGPDSPLMTLLYPDRGDEDTDESLENSPNTPQHVSQVSPVQQSPGLTPSSANSLLAVSAMNRSVAISPSRTTPRPASHYSPSIHSGEFSRVPTPDSGMLRLSDEEASPNSPGEGLPTIISSMDNVINEVLGAVREKSAAPKSPMSTVIEDLEKAVTTMLQRDMEPDSAERAQSAERRRAAQKNTTPEVWKPQTPVQDKVKATPHPTTQRRRSVFTPAPSDAHTVALRQNASFSRHIRRIKAARPEQEDAPSPSFVEMYRRCRRARTKADKTERLAKPVIRTTSGRTPRASLMRRKNEASAQPYRTVDWSLGK</sequence>
<feature type="compositionally biased region" description="Low complexity" evidence="1">
    <location>
        <begin position="155"/>
        <end position="168"/>
    </location>
</feature>
<evidence type="ECO:0000313" key="2">
    <source>
        <dbReference type="EMBL" id="KAG9391222.1"/>
    </source>
</evidence>
<feature type="compositionally biased region" description="Polar residues" evidence="1">
    <location>
        <begin position="190"/>
        <end position="207"/>
    </location>
</feature>
<organism evidence="2 3">
    <name type="scientific">Carpediemonas membranifera</name>
    <dbReference type="NCBI Taxonomy" id="201153"/>
    <lineage>
        <taxon>Eukaryota</taxon>
        <taxon>Metamonada</taxon>
        <taxon>Carpediemonas-like organisms</taxon>
        <taxon>Carpediemonas</taxon>
    </lineage>
</organism>
<protein>
    <submittedName>
        <fullName evidence="2">Uncharacterized protein</fullName>
    </submittedName>
</protein>
<feature type="region of interest" description="Disordered" evidence="1">
    <location>
        <begin position="190"/>
        <end position="238"/>
    </location>
</feature>
<feature type="compositionally biased region" description="Polar residues" evidence="1">
    <location>
        <begin position="87"/>
        <end position="100"/>
    </location>
</feature>
<reference evidence="2" key="1">
    <citation type="submission" date="2021-05" db="EMBL/GenBank/DDBJ databases">
        <title>A free-living protist that lacks canonical eukaryotic 1 DNA replication and segregation systems.</title>
        <authorList>
            <person name="Salas-Leiva D.E."/>
            <person name="Tromer E.C."/>
            <person name="Curtis B.A."/>
            <person name="Jerlstrom-Hultqvist J."/>
            <person name="Kolisko M."/>
            <person name="Yi Z."/>
            <person name="Salas-Leiva J.S."/>
            <person name="Gallot-Lavallee L."/>
            <person name="Kops G.J.P.L."/>
            <person name="Archibald J.M."/>
            <person name="Simpson A.G.B."/>
            <person name="Roger A.J."/>
        </authorList>
    </citation>
    <scope>NUCLEOTIDE SEQUENCE</scope>
    <source>
        <strain evidence="2">BICM</strain>
    </source>
</reference>
<gene>
    <name evidence="2" type="ORF">J8273_7496</name>
</gene>
<name>A0A8J6E1Y2_9EUKA</name>
<dbReference type="Proteomes" id="UP000717585">
    <property type="component" value="Unassembled WGS sequence"/>
</dbReference>
<feature type="compositionally biased region" description="Basic and acidic residues" evidence="1">
    <location>
        <begin position="285"/>
        <end position="302"/>
    </location>
</feature>
<comment type="caution">
    <text evidence="2">The sequence shown here is derived from an EMBL/GenBank/DDBJ whole genome shotgun (WGS) entry which is preliminary data.</text>
</comment>
<feature type="region of interest" description="Disordered" evidence="1">
    <location>
        <begin position="406"/>
        <end position="436"/>
    </location>
</feature>
<feature type="region of interest" description="Disordered" evidence="1">
    <location>
        <begin position="86"/>
        <end position="109"/>
    </location>
</feature>
<evidence type="ECO:0000256" key="1">
    <source>
        <dbReference type="SAM" id="MobiDB-lite"/>
    </source>
</evidence>